<evidence type="ECO:0000313" key="2">
    <source>
        <dbReference type="Proteomes" id="UP000034956"/>
    </source>
</evidence>
<sequence length="83" mass="9338">MAGVLFCAGYGNPAPKQALRYAPFRAERKLNACLVTGQVELRLVTWSRRNFAKSVRVGGIEPPLQPWEGRVIPLDHTRNIYKS</sequence>
<comment type="caution">
    <text evidence="1">The sequence shown here is derived from an EMBL/GenBank/DDBJ whole genome shotgun (WGS) entry which is preliminary data.</text>
</comment>
<dbReference type="EMBL" id="LCPF01000004">
    <property type="protein sequence ID" value="KKU91108.1"/>
    <property type="molecule type" value="Genomic_DNA"/>
</dbReference>
<dbReference type="AlphaFoldDB" id="A0A0G1WLC1"/>
<dbReference type="Proteomes" id="UP000034956">
    <property type="component" value="Unassembled WGS sequence"/>
</dbReference>
<evidence type="ECO:0000313" key="1">
    <source>
        <dbReference type="EMBL" id="KKU91108.1"/>
    </source>
</evidence>
<proteinExistence type="predicted"/>
<organism evidence="1 2">
    <name type="scientific">Candidatus Jorgensenbacteria bacterium GW2011_GWA1_48_11</name>
    <dbReference type="NCBI Taxonomy" id="1618660"/>
    <lineage>
        <taxon>Bacteria</taxon>
        <taxon>Candidatus Joergenseniibacteriota</taxon>
    </lineage>
</organism>
<protein>
    <submittedName>
        <fullName evidence="1">Uncharacterized protein</fullName>
    </submittedName>
</protein>
<gene>
    <name evidence="1" type="ORF">UY23_C0004G0053</name>
</gene>
<accession>A0A0G1WLC1</accession>
<reference evidence="1 2" key="1">
    <citation type="journal article" date="2015" name="Nature">
        <title>rRNA introns, odd ribosomes, and small enigmatic genomes across a large radiation of phyla.</title>
        <authorList>
            <person name="Brown C.T."/>
            <person name="Hug L.A."/>
            <person name="Thomas B.C."/>
            <person name="Sharon I."/>
            <person name="Castelle C.J."/>
            <person name="Singh A."/>
            <person name="Wilkins M.J."/>
            <person name="Williams K.H."/>
            <person name="Banfield J.F."/>
        </authorList>
    </citation>
    <scope>NUCLEOTIDE SEQUENCE [LARGE SCALE GENOMIC DNA]</scope>
</reference>
<name>A0A0G1WLC1_9BACT</name>